<name>A0AAN1VGI3_9BORD</name>
<dbReference type="GO" id="GO:0018580">
    <property type="term" value="F:nitronate monooxygenase activity"/>
    <property type="evidence" value="ECO:0007669"/>
    <property type="project" value="InterPro"/>
</dbReference>
<dbReference type="GO" id="GO:0000166">
    <property type="term" value="F:nucleotide binding"/>
    <property type="evidence" value="ECO:0007669"/>
    <property type="project" value="UniProtKB-KW"/>
</dbReference>
<gene>
    <name evidence="12" type="ORF">CS347_13340</name>
</gene>
<dbReference type="AlphaFoldDB" id="A0AAN1VGI3"/>
<keyword evidence="5" id="KW-0288">FMN</keyword>
<keyword evidence="3" id="KW-0216">Detoxification</keyword>
<evidence type="ECO:0000313" key="12">
    <source>
        <dbReference type="EMBL" id="AZW17680.1"/>
    </source>
</evidence>
<evidence type="ECO:0000256" key="4">
    <source>
        <dbReference type="ARBA" id="ARBA00022630"/>
    </source>
</evidence>
<evidence type="ECO:0000256" key="8">
    <source>
        <dbReference type="ARBA" id="ARBA00023033"/>
    </source>
</evidence>
<dbReference type="EMBL" id="CP024172">
    <property type="protein sequence ID" value="AZW17680.1"/>
    <property type="molecule type" value="Genomic_DNA"/>
</dbReference>
<reference evidence="13" key="1">
    <citation type="submission" date="2017-10" db="EMBL/GenBank/DDBJ databases">
        <title>Whole genome sequencing of various Bordetella species.</title>
        <authorList>
            <person name="Weigand M.R."/>
            <person name="Loparev V."/>
            <person name="Peng Y."/>
            <person name="Bowden K.E."/>
            <person name="Tondella M.L."/>
            <person name="Williams M.M."/>
        </authorList>
    </citation>
    <scope>NUCLEOTIDE SEQUENCE [LARGE SCALE GENOMIC DNA]</scope>
    <source>
        <strain evidence="13">H720</strain>
    </source>
</reference>
<comment type="similarity">
    <text evidence="2">Belongs to the nitronate monooxygenase family. NMO class I subfamily.</text>
</comment>
<organism evidence="12 13">
    <name type="scientific">Bordetella hinzii</name>
    <dbReference type="NCBI Taxonomy" id="103855"/>
    <lineage>
        <taxon>Bacteria</taxon>
        <taxon>Pseudomonadati</taxon>
        <taxon>Pseudomonadota</taxon>
        <taxon>Betaproteobacteria</taxon>
        <taxon>Burkholderiales</taxon>
        <taxon>Alcaligenaceae</taxon>
        <taxon>Bordetella</taxon>
    </lineage>
</organism>
<dbReference type="InterPro" id="IPR013785">
    <property type="entry name" value="Aldolase_TIM"/>
</dbReference>
<evidence type="ECO:0000313" key="13">
    <source>
        <dbReference type="Proteomes" id="UP000282741"/>
    </source>
</evidence>
<dbReference type="InterPro" id="IPR004136">
    <property type="entry name" value="NMO"/>
</dbReference>
<comment type="cofactor">
    <cofactor evidence="1">
        <name>FMN</name>
        <dbReference type="ChEBI" id="CHEBI:58210"/>
    </cofactor>
</comment>
<evidence type="ECO:0000256" key="7">
    <source>
        <dbReference type="ARBA" id="ARBA00023002"/>
    </source>
</evidence>
<dbReference type="Gene3D" id="3.20.20.70">
    <property type="entry name" value="Aldolase class I"/>
    <property type="match status" value="1"/>
</dbReference>
<dbReference type="PANTHER" id="PTHR42747:SF3">
    <property type="entry name" value="NITRONATE MONOOXYGENASE-RELATED"/>
    <property type="match status" value="1"/>
</dbReference>
<dbReference type="GO" id="GO:0009636">
    <property type="term" value="P:response to toxic substance"/>
    <property type="evidence" value="ECO:0007669"/>
    <property type="project" value="UniProtKB-KW"/>
</dbReference>
<protein>
    <recommendedName>
        <fullName evidence="11">Nitronate monooxygenase</fullName>
    </recommendedName>
    <alternativeName>
        <fullName evidence="9">Propionate 3-nitronate monooxygenase</fullName>
    </alternativeName>
</protein>
<comment type="catalytic activity">
    <reaction evidence="10">
        <text>3 propionate 3-nitronate + 3 O2 + H2O = 3 3-oxopropanoate + 2 nitrate + nitrite + H2O2 + 3 H(+)</text>
        <dbReference type="Rhea" id="RHEA:57332"/>
        <dbReference type="ChEBI" id="CHEBI:15377"/>
        <dbReference type="ChEBI" id="CHEBI:15378"/>
        <dbReference type="ChEBI" id="CHEBI:15379"/>
        <dbReference type="ChEBI" id="CHEBI:16240"/>
        <dbReference type="ChEBI" id="CHEBI:16301"/>
        <dbReference type="ChEBI" id="CHEBI:17632"/>
        <dbReference type="ChEBI" id="CHEBI:33190"/>
        <dbReference type="ChEBI" id="CHEBI:136067"/>
    </reaction>
</comment>
<dbReference type="PANTHER" id="PTHR42747">
    <property type="entry name" value="NITRONATE MONOOXYGENASE-RELATED"/>
    <property type="match status" value="1"/>
</dbReference>
<evidence type="ECO:0000256" key="10">
    <source>
        <dbReference type="ARBA" id="ARBA00049401"/>
    </source>
</evidence>
<keyword evidence="8 12" id="KW-0503">Monooxygenase</keyword>
<sequence>MELPMNDFTSRLGLALPLVQAPMAGVSTPALAAAVSNAGGLGALGLGAGDAQAARKAIADTRALTSRPFAVNVFCHRPGVADPAREAAWLRALAPRFAEFGATPPAALKEIYTSFQADEDMLQMLLETRPAVVSLHFGLPERKKLDALRAAGIYLMATATQPDEARRIAEAGVDAIVAQGIEAGGHRGTFDDTPRDERLGTMALTRLLAARLQRPVIAAGGIMDGGGIAAALALGAQAAQLGTAFITCPESSADAAYRQALLGHAHVATTFTRAISGRLARSVVNRFTEFGDAADTPPVPGYPMTYDAGKALNAAAKAKGEHGYAAQWAGQAAALSRGLPAAQLVAALAEEWRQAQASA</sequence>
<evidence type="ECO:0000256" key="1">
    <source>
        <dbReference type="ARBA" id="ARBA00001917"/>
    </source>
</evidence>
<dbReference type="CDD" id="cd04730">
    <property type="entry name" value="NPD_like"/>
    <property type="match status" value="1"/>
</dbReference>
<accession>A0AAN1VGI3</accession>
<evidence type="ECO:0000256" key="11">
    <source>
        <dbReference type="ARBA" id="ARBA00067136"/>
    </source>
</evidence>
<evidence type="ECO:0000256" key="6">
    <source>
        <dbReference type="ARBA" id="ARBA00022741"/>
    </source>
</evidence>
<evidence type="ECO:0000256" key="2">
    <source>
        <dbReference type="ARBA" id="ARBA00009881"/>
    </source>
</evidence>
<keyword evidence="7" id="KW-0560">Oxidoreductase</keyword>
<dbReference type="Proteomes" id="UP000282741">
    <property type="component" value="Chromosome"/>
</dbReference>
<evidence type="ECO:0000256" key="3">
    <source>
        <dbReference type="ARBA" id="ARBA00022575"/>
    </source>
</evidence>
<keyword evidence="4" id="KW-0285">Flavoprotein</keyword>
<dbReference type="FunFam" id="3.20.20.70:FF:000154">
    <property type="entry name" value="Probable nitronate monooxygenase"/>
    <property type="match status" value="1"/>
</dbReference>
<proteinExistence type="inferred from homology"/>
<dbReference type="Pfam" id="PF03060">
    <property type="entry name" value="NMO"/>
    <property type="match status" value="1"/>
</dbReference>
<evidence type="ECO:0000256" key="9">
    <source>
        <dbReference type="ARBA" id="ARBA00031155"/>
    </source>
</evidence>
<keyword evidence="6" id="KW-0547">Nucleotide-binding</keyword>
<dbReference type="SUPFAM" id="SSF51412">
    <property type="entry name" value="Inosine monophosphate dehydrogenase (IMPDH)"/>
    <property type="match status" value="1"/>
</dbReference>
<evidence type="ECO:0000256" key="5">
    <source>
        <dbReference type="ARBA" id="ARBA00022643"/>
    </source>
</evidence>